<dbReference type="GO" id="GO:0005524">
    <property type="term" value="F:ATP binding"/>
    <property type="evidence" value="ECO:0007669"/>
    <property type="project" value="UniProtKB-UniRule"/>
</dbReference>
<dbReference type="EMBL" id="CP006764">
    <property type="protein sequence ID" value="AIT61177.1"/>
    <property type="molecule type" value="Genomic_DNA"/>
</dbReference>
<name>A0A097IGE5_9CORY</name>
<dbReference type="HOGENOM" id="CLU_057607_3_0_11"/>
<dbReference type="GO" id="GO:0008652">
    <property type="term" value="P:amino acid biosynthetic process"/>
    <property type="evidence" value="ECO:0007669"/>
    <property type="project" value="UniProtKB-KW"/>
</dbReference>
<dbReference type="SUPFAM" id="SSF52540">
    <property type="entry name" value="P-loop containing nucleoside triphosphate hydrolases"/>
    <property type="match status" value="1"/>
</dbReference>
<feature type="binding site" evidence="11">
    <location>
        <position position="12"/>
    </location>
    <ligand>
        <name>Mg(2+)</name>
        <dbReference type="ChEBI" id="CHEBI:18420"/>
    </ligand>
</feature>
<dbReference type="InterPro" id="IPR000623">
    <property type="entry name" value="Shikimate_kinase/TSH1"/>
</dbReference>
<feature type="binding site" evidence="11">
    <location>
        <begin position="8"/>
        <end position="13"/>
    </location>
    <ligand>
        <name>ATP</name>
        <dbReference type="ChEBI" id="CHEBI:30616"/>
    </ligand>
</feature>
<evidence type="ECO:0000256" key="6">
    <source>
        <dbReference type="ARBA" id="ARBA00022741"/>
    </source>
</evidence>
<keyword evidence="11" id="KW-0460">Magnesium</keyword>
<evidence type="ECO:0000313" key="13">
    <source>
        <dbReference type="Proteomes" id="UP000029914"/>
    </source>
</evidence>
<proteinExistence type="inferred from homology"/>
<accession>A0A097IGE5</accession>
<keyword evidence="11" id="KW-0479">Metal-binding</keyword>
<comment type="caution">
    <text evidence="11">Lacks conserved residue(s) required for the propagation of feature annotation.</text>
</comment>
<evidence type="ECO:0000256" key="7">
    <source>
        <dbReference type="ARBA" id="ARBA00022777"/>
    </source>
</evidence>
<dbReference type="PANTHER" id="PTHR21087:SF16">
    <property type="entry name" value="SHIKIMATE KINASE 1, CHLOROPLASTIC"/>
    <property type="match status" value="1"/>
</dbReference>
<reference evidence="12 13" key="1">
    <citation type="submission" date="2013-09" db="EMBL/GenBank/DDBJ databases">
        <title>Complete genome sequence of Corynebacterium doosanense CAU 212(T) (=DSM 45436(T)), isolated from activated sludge.</title>
        <authorList>
            <person name="Schaffert L."/>
            <person name="Albersmeier A."/>
            <person name="Kalinowski J."/>
            <person name="Ruckert C."/>
        </authorList>
    </citation>
    <scope>NUCLEOTIDE SEQUENCE [LARGE SCALE GENOMIC DNA]</scope>
    <source>
        <strain evidence="12 13">CAU 212</strain>
    </source>
</reference>
<feature type="binding site" evidence="11">
    <location>
        <position position="112"/>
    </location>
    <ligand>
        <name>ATP</name>
        <dbReference type="ChEBI" id="CHEBI:30616"/>
    </ligand>
</feature>
<comment type="catalytic activity">
    <reaction evidence="10 11">
        <text>shikimate + ATP = 3-phosphoshikimate + ADP + H(+)</text>
        <dbReference type="Rhea" id="RHEA:13121"/>
        <dbReference type="ChEBI" id="CHEBI:15378"/>
        <dbReference type="ChEBI" id="CHEBI:30616"/>
        <dbReference type="ChEBI" id="CHEBI:36208"/>
        <dbReference type="ChEBI" id="CHEBI:145989"/>
        <dbReference type="ChEBI" id="CHEBI:456216"/>
        <dbReference type="EC" id="2.7.1.71"/>
    </reaction>
</comment>
<keyword evidence="6 11" id="KW-0547">Nucleotide-binding</keyword>
<dbReference type="GO" id="GO:0009073">
    <property type="term" value="P:aromatic amino acid family biosynthetic process"/>
    <property type="evidence" value="ECO:0007669"/>
    <property type="project" value="UniProtKB-KW"/>
</dbReference>
<evidence type="ECO:0000256" key="5">
    <source>
        <dbReference type="ARBA" id="ARBA00022679"/>
    </source>
</evidence>
<dbReference type="GO" id="GO:0000287">
    <property type="term" value="F:magnesium ion binding"/>
    <property type="evidence" value="ECO:0007669"/>
    <property type="project" value="UniProtKB-UniRule"/>
</dbReference>
<dbReference type="InterPro" id="IPR027417">
    <property type="entry name" value="P-loop_NTPase"/>
</dbReference>
<dbReference type="CDD" id="cd00464">
    <property type="entry name" value="SK"/>
    <property type="match status" value="1"/>
</dbReference>
<dbReference type="PANTHER" id="PTHR21087">
    <property type="entry name" value="SHIKIMATE KINASE"/>
    <property type="match status" value="1"/>
</dbReference>
<evidence type="ECO:0000256" key="4">
    <source>
        <dbReference type="ARBA" id="ARBA00022605"/>
    </source>
</evidence>
<dbReference type="AlphaFoldDB" id="A0A097IGE5"/>
<keyword evidence="5 11" id="KW-0808">Transferase</keyword>
<protein>
    <recommendedName>
        <fullName evidence="3 11">Shikimate kinase</fullName>
        <shortName evidence="11">SK</shortName>
        <ecNumber evidence="3 11">2.7.1.71</ecNumber>
    </recommendedName>
</protein>
<dbReference type="PRINTS" id="PR01100">
    <property type="entry name" value="SHIKIMTKNASE"/>
</dbReference>
<dbReference type="Proteomes" id="UP000029914">
    <property type="component" value="Chromosome"/>
</dbReference>
<keyword evidence="8 11" id="KW-0067">ATP-binding</keyword>
<dbReference type="GO" id="GO:0009423">
    <property type="term" value="P:chorismate biosynthetic process"/>
    <property type="evidence" value="ECO:0007669"/>
    <property type="project" value="UniProtKB-UniRule"/>
</dbReference>
<feature type="binding site" evidence="11">
    <location>
        <position position="30"/>
    </location>
    <ligand>
        <name>substrate</name>
    </ligand>
</feature>
<keyword evidence="7 11" id="KW-0418">Kinase</keyword>
<dbReference type="InterPro" id="IPR023000">
    <property type="entry name" value="Shikimate_kinase_CS"/>
</dbReference>
<keyword evidence="13" id="KW-1185">Reference proteome</keyword>
<comment type="subunit">
    <text evidence="11">Monomer.</text>
</comment>
<evidence type="ECO:0000256" key="10">
    <source>
        <dbReference type="ARBA" id="ARBA00048567"/>
    </source>
</evidence>
<feature type="binding site" evidence="11">
    <location>
        <position position="131"/>
    </location>
    <ligand>
        <name>substrate</name>
    </ligand>
</feature>
<evidence type="ECO:0000256" key="11">
    <source>
        <dbReference type="HAMAP-Rule" id="MF_00109"/>
    </source>
</evidence>
<comment type="function">
    <text evidence="11">Catalyzes the specific phosphorylation of the 3-hydroxyl group of shikimic acid using ATP as a cosubstrate.</text>
</comment>
<feature type="binding site" evidence="11">
    <location>
        <position position="75"/>
    </location>
    <ligand>
        <name>substrate</name>
    </ligand>
</feature>
<dbReference type="InterPro" id="IPR031322">
    <property type="entry name" value="Shikimate/glucono_kinase"/>
</dbReference>
<dbReference type="GO" id="GO:0004765">
    <property type="term" value="F:shikimate kinase activity"/>
    <property type="evidence" value="ECO:0007669"/>
    <property type="project" value="UniProtKB-UniRule"/>
</dbReference>
<comment type="cofactor">
    <cofactor evidence="11">
        <name>Mg(2+)</name>
        <dbReference type="ChEBI" id="CHEBI:18420"/>
    </cofactor>
    <text evidence="11">Binds 1 Mg(2+) ion per subunit.</text>
</comment>
<organism evidence="12 13">
    <name type="scientific">Corynebacterium doosanense CAU 212 = DSM 45436</name>
    <dbReference type="NCBI Taxonomy" id="558173"/>
    <lineage>
        <taxon>Bacteria</taxon>
        <taxon>Bacillati</taxon>
        <taxon>Actinomycetota</taxon>
        <taxon>Actinomycetes</taxon>
        <taxon>Mycobacteriales</taxon>
        <taxon>Corynebacteriaceae</taxon>
        <taxon>Corynebacterium</taxon>
    </lineage>
</organism>
<evidence type="ECO:0000256" key="9">
    <source>
        <dbReference type="ARBA" id="ARBA00023141"/>
    </source>
</evidence>
<dbReference type="Pfam" id="PF01202">
    <property type="entry name" value="SKI"/>
    <property type="match status" value="1"/>
</dbReference>
<dbReference type="HAMAP" id="MF_00109">
    <property type="entry name" value="Shikimate_kinase"/>
    <property type="match status" value="1"/>
</dbReference>
<sequence>MVLVGPPGAGKSSIGRRLARALSLTLVDSDHIIEQSQQKSCGQVFTELGEPAFRALEEEAVATALKSGGVVSLGGGAVLSAATRAQLLNHTVVWIDVSAEEGFRRTRNEDSRPVLQAEDPRAHYRRLLESREDYYREVSDYRVRSDEKTPPGLVAEILGFLETI</sequence>
<dbReference type="eggNOG" id="COG0703">
    <property type="taxonomic scope" value="Bacteria"/>
</dbReference>
<comment type="subcellular location">
    <subcellularLocation>
        <location evidence="11">Cytoplasm</location>
    </subcellularLocation>
</comment>
<dbReference type="UniPathway" id="UPA00053">
    <property type="reaction ID" value="UER00088"/>
</dbReference>
<keyword evidence="11" id="KW-0963">Cytoplasm</keyword>
<evidence type="ECO:0000256" key="8">
    <source>
        <dbReference type="ARBA" id="ARBA00022840"/>
    </source>
</evidence>
<evidence type="ECO:0000256" key="2">
    <source>
        <dbReference type="ARBA" id="ARBA00006997"/>
    </source>
</evidence>
<comment type="similarity">
    <text evidence="2 11">Belongs to the shikimate kinase family.</text>
</comment>
<comment type="pathway">
    <text evidence="1 11">Metabolic intermediate biosynthesis; chorismate biosynthesis; chorismate from D-erythrose 4-phosphate and phosphoenolpyruvate: step 5/7.</text>
</comment>
<dbReference type="EC" id="2.7.1.71" evidence="3 11"/>
<dbReference type="STRING" id="558173.CDOO_07805"/>
<evidence type="ECO:0000256" key="1">
    <source>
        <dbReference type="ARBA" id="ARBA00004842"/>
    </source>
</evidence>
<gene>
    <name evidence="11" type="primary">aroK</name>
    <name evidence="12" type="ORF">CDOO_07805</name>
</gene>
<dbReference type="GO" id="GO:0005829">
    <property type="term" value="C:cytosol"/>
    <property type="evidence" value="ECO:0007669"/>
    <property type="project" value="TreeGrafter"/>
</dbReference>
<keyword evidence="9 11" id="KW-0057">Aromatic amino acid biosynthesis</keyword>
<evidence type="ECO:0000313" key="12">
    <source>
        <dbReference type="EMBL" id="AIT61177.1"/>
    </source>
</evidence>
<dbReference type="Gene3D" id="3.40.50.300">
    <property type="entry name" value="P-loop containing nucleotide triphosphate hydrolases"/>
    <property type="match status" value="1"/>
</dbReference>
<evidence type="ECO:0000256" key="3">
    <source>
        <dbReference type="ARBA" id="ARBA00012154"/>
    </source>
</evidence>
<dbReference type="KEGG" id="cdo:CDOO_07805"/>
<dbReference type="PROSITE" id="PS01128">
    <property type="entry name" value="SHIKIMATE_KINASE"/>
    <property type="match status" value="1"/>
</dbReference>
<feature type="binding site" evidence="11">
    <location>
        <position position="54"/>
    </location>
    <ligand>
        <name>substrate</name>
    </ligand>
</feature>
<keyword evidence="4 11" id="KW-0028">Amino-acid biosynthesis</keyword>